<proteinExistence type="predicted"/>
<evidence type="ECO:0000256" key="1">
    <source>
        <dbReference type="SAM" id="MobiDB-lite"/>
    </source>
</evidence>
<evidence type="ECO:0000313" key="3">
    <source>
        <dbReference type="Proteomes" id="UP000541558"/>
    </source>
</evidence>
<name>A0A8H5ARQ7_9AGAR</name>
<sequence>MRGRMAMLWKNKAAWKCDYLPGAILKAHWRSTNEIPANHGSDEAHGERDSNYVYSRAGIDGCATTQRSSDARVYRGDARRLGQAGCYSQMHDYERTATTRPISSLRFASSTEAAPKSYSDDPEAAVR</sequence>
<dbReference type="Proteomes" id="UP000541558">
    <property type="component" value="Unassembled WGS sequence"/>
</dbReference>
<comment type="caution">
    <text evidence="2">The sequence shown here is derived from an EMBL/GenBank/DDBJ whole genome shotgun (WGS) entry which is preliminary data.</text>
</comment>
<organism evidence="2 3">
    <name type="scientific">Ephemerocybe angulata</name>
    <dbReference type="NCBI Taxonomy" id="980116"/>
    <lineage>
        <taxon>Eukaryota</taxon>
        <taxon>Fungi</taxon>
        <taxon>Dikarya</taxon>
        <taxon>Basidiomycota</taxon>
        <taxon>Agaricomycotina</taxon>
        <taxon>Agaricomycetes</taxon>
        <taxon>Agaricomycetidae</taxon>
        <taxon>Agaricales</taxon>
        <taxon>Agaricineae</taxon>
        <taxon>Psathyrellaceae</taxon>
        <taxon>Ephemerocybe</taxon>
    </lineage>
</organism>
<feature type="region of interest" description="Disordered" evidence="1">
    <location>
        <begin position="104"/>
        <end position="127"/>
    </location>
</feature>
<gene>
    <name evidence="2" type="ORF">D9611_014059</name>
</gene>
<reference evidence="2 3" key="1">
    <citation type="journal article" date="2020" name="ISME J.">
        <title>Uncovering the hidden diversity of litter-decomposition mechanisms in mushroom-forming fungi.</title>
        <authorList>
            <person name="Floudas D."/>
            <person name="Bentzer J."/>
            <person name="Ahren D."/>
            <person name="Johansson T."/>
            <person name="Persson P."/>
            <person name="Tunlid A."/>
        </authorList>
    </citation>
    <scope>NUCLEOTIDE SEQUENCE [LARGE SCALE GENOMIC DNA]</scope>
    <source>
        <strain evidence="2 3">CBS 175.51</strain>
    </source>
</reference>
<dbReference type="EMBL" id="JAACJK010000234">
    <property type="protein sequence ID" value="KAF5309660.1"/>
    <property type="molecule type" value="Genomic_DNA"/>
</dbReference>
<protein>
    <submittedName>
        <fullName evidence="2">Uncharacterized protein</fullName>
    </submittedName>
</protein>
<accession>A0A8H5ARQ7</accession>
<keyword evidence="3" id="KW-1185">Reference proteome</keyword>
<evidence type="ECO:0000313" key="2">
    <source>
        <dbReference type="EMBL" id="KAF5309660.1"/>
    </source>
</evidence>
<dbReference type="AlphaFoldDB" id="A0A8H5ARQ7"/>